<dbReference type="Gene3D" id="3.30.1490.100">
    <property type="entry name" value="DNA polymerase, Y-family, little finger domain"/>
    <property type="match status" value="1"/>
</dbReference>
<keyword evidence="14 17" id="KW-0234">DNA repair</keyword>
<dbReference type="InterPro" id="IPR043128">
    <property type="entry name" value="Rev_trsase/Diguanyl_cyclase"/>
</dbReference>
<keyword evidence="13 17" id="KW-0238">DNA-binding</keyword>
<dbReference type="Pfam" id="PF00817">
    <property type="entry name" value="IMS"/>
    <property type="match status" value="1"/>
</dbReference>
<dbReference type="SUPFAM" id="SSF100879">
    <property type="entry name" value="Lesion bypass DNA polymerase (Y-family), little finger domain"/>
    <property type="match status" value="1"/>
</dbReference>
<evidence type="ECO:0000256" key="16">
    <source>
        <dbReference type="ARBA" id="ARBA00049244"/>
    </source>
</evidence>
<dbReference type="InterPro" id="IPR017961">
    <property type="entry name" value="DNA_pol_Y-fam_little_finger"/>
</dbReference>
<evidence type="ECO:0000256" key="10">
    <source>
        <dbReference type="ARBA" id="ARBA00022763"/>
    </source>
</evidence>
<evidence type="ECO:0000256" key="4">
    <source>
        <dbReference type="ARBA" id="ARBA00022457"/>
    </source>
</evidence>
<dbReference type="AlphaFoldDB" id="A0A558BQE9"/>
<dbReference type="PANTHER" id="PTHR11076:SF33">
    <property type="entry name" value="DNA POLYMERASE KAPPA"/>
    <property type="match status" value="1"/>
</dbReference>
<dbReference type="SUPFAM" id="SSF56672">
    <property type="entry name" value="DNA/RNA polymerases"/>
    <property type="match status" value="1"/>
</dbReference>
<evidence type="ECO:0000256" key="6">
    <source>
        <dbReference type="ARBA" id="ARBA00022679"/>
    </source>
</evidence>
<evidence type="ECO:0000259" key="18">
    <source>
        <dbReference type="PROSITE" id="PS50173"/>
    </source>
</evidence>
<evidence type="ECO:0000256" key="8">
    <source>
        <dbReference type="ARBA" id="ARBA00022705"/>
    </source>
</evidence>
<keyword evidence="8 17" id="KW-0235">DNA replication</keyword>
<feature type="domain" description="UmuC" evidence="18">
    <location>
        <begin position="6"/>
        <end position="184"/>
    </location>
</feature>
<dbReference type="GO" id="GO:0003684">
    <property type="term" value="F:damaged DNA binding"/>
    <property type="evidence" value="ECO:0007669"/>
    <property type="project" value="InterPro"/>
</dbReference>
<evidence type="ECO:0000256" key="7">
    <source>
        <dbReference type="ARBA" id="ARBA00022695"/>
    </source>
</evidence>
<dbReference type="Gene3D" id="1.10.150.20">
    <property type="entry name" value="5' to 3' exonuclease, C-terminal subdomain"/>
    <property type="match status" value="1"/>
</dbReference>
<evidence type="ECO:0000256" key="17">
    <source>
        <dbReference type="HAMAP-Rule" id="MF_01113"/>
    </source>
</evidence>
<dbReference type="GO" id="GO:0042276">
    <property type="term" value="P:error-prone translesion synthesis"/>
    <property type="evidence" value="ECO:0007669"/>
    <property type="project" value="TreeGrafter"/>
</dbReference>
<organism evidence="19 20">
    <name type="scientific">Amycolatopsis rhizosphaerae</name>
    <dbReference type="NCBI Taxonomy" id="2053003"/>
    <lineage>
        <taxon>Bacteria</taxon>
        <taxon>Bacillati</taxon>
        <taxon>Actinomycetota</taxon>
        <taxon>Actinomycetes</taxon>
        <taxon>Pseudonocardiales</taxon>
        <taxon>Pseudonocardiaceae</taxon>
        <taxon>Amycolatopsis</taxon>
    </lineage>
</organism>
<dbReference type="GO" id="GO:0006261">
    <property type="term" value="P:DNA-templated DNA replication"/>
    <property type="evidence" value="ECO:0007669"/>
    <property type="project" value="UniProtKB-UniRule"/>
</dbReference>
<sequence>MPADWILHVDLDQFIAAVEVNRHPELRGRPVVVGGRGDPTERAVVATASYEAREYGIQSGMPMKTAVRRCPQAVFLPVDKSTYEEVSARVMAVLRKFPVIVEVLGWDEAFLGARTDDPEALAAGIRRAVAAETGLSCSVGIGDNKLRAKLATGFAKPGGVYRLTRENWDEVMGHRPTEALWGIGHKTARKLAGLGLHTVAELAAADPAGLAAHFGPTLGPWYRILALGVGDREVSATPYVPRSRGHETTFQRNLTDPAEIGREVAALARKVAEDVAAEGRPAARVAVKIRFAPFVTRTKSITLPAPTSDSREIERAALEVLTRYSDDRPVRLLGVRAEFEPGG</sequence>
<comment type="subcellular location">
    <subcellularLocation>
        <location evidence="1 17">Cytoplasm</location>
    </subcellularLocation>
</comment>
<dbReference type="Proteomes" id="UP000320011">
    <property type="component" value="Unassembled WGS sequence"/>
</dbReference>
<dbReference type="HAMAP" id="MF_01113">
    <property type="entry name" value="DNApol_IV"/>
    <property type="match status" value="1"/>
</dbReference>
<keyword evidence="6 17" id="KW-0808">Transferase</keyword>
<comment type="similarity">
    <text evidence="2 17">Belongs to the DNA polymerase type-Y family.</text>
</comment>
<keyword evidence="7 17" id="KW-0548">Nucleotidyltransferase</keyword>
<evidence type="ECO:0000256" key="12">
    <source>
        <dbReference type="ARBA" id="ARBA00022932"/>
    </source>
</evidence>
<dbReference type="InterPro" id="IPR036775">
    <property type="entry name" value="DNA_pol_Y-fam_lit_finger_sf"/>
</dbReference>
<gene>
    <name evidence="17" type="primary">dinB</name>
    <name evidence="19" type="ORF">FNH05_24335</name>
</gene>
<evidence type="ECO:0000313" key="20">
    <source>
        <dbReference type="Proteomes" id="UP000320011"/>
    </source>
</evidence>
<comment type="cofactor">
    <cofactor evidence="17">
        <name>Mg(2+)</name>
        <dbReference type="ChEBI" id="CHEBI:18420"/>
    </cofactor>
    <text evidence="17">Binds 2 magnesium ions per subunit.</text>
</comment>
<dbReference type="InterPro" id="IPR022880">
    <property type="entry name" value="DNApol_IV"/>
</dbReference>
<keyword evidence="12 17" id="KW-0239">DNA-directed DNA polymerase</keyword>
<accession>A0A558BQE9</accession>
<keyword evidence="10 17" id="KW-0227">DNA damage</keyword>
<reference evidence="19 20" key="2">
    <citation type="submission" date="2019-08" db="EMBL/GenBank/DDBJ databases">
        <title>Amycolatopsis acidicola sp. nov., isolated from peat swamp forest soil.</title>
        <authorList>
            <person name="Srisuk N."/>
        </authorList>
    </citation>
    <scope>NUCLEOTIDE SEQUENCE [LARGE SCALE GENOMIC DNA]</scope>
    <source>
        <strain evidence="19 20">TBRC 6029</strain>
    </source>
</reference>
<evidence type="ECO:0000256" key="9">
    <source>
        <dbReference type="ARBA" id="ARBA00022723"/>
    </source>
</evidence>
<evidence type="ECO:0000256" key="15">
    <source>
        <dbReference type="ARBA" id="ARBA00025589"/>
    </source>
</evidence>
<proteinExistence type="inferred from homology"/>
<comment type="catalytic activity">
    <reaction evidence="16 17">
        <text>DNA(n) + a 2'-deoxyribonucleoside 5'-triphosphate = DNA(n+1) + diphosphate</text>
        <dbReference type="Rhea" id="RHEA:22508"/>
        <dbReference type="Rhea" id="RHEA-COMP:17339"/>
        <dbReference type="Rhea" id="RHEA-COMP:17340"/>
        <dbReference type="ChEBI" id="CHEBI:33019"/>
        <dbReference type="ChEBI" id="CHEBI:61560"/>
        <dbReference type="ChEBI" id="CHEBI:173112"/>
        <dbReference type="EC" id="2.7.7.7"/>
    </reaction>
</comment>
<dbReference type="FunFam" id="3.40.1170.60:FF:000001">
    <property type="entry name" value="DNA polymerase IV"/>
    <property type="match status" value="1"/>
</dbReference>
<dbReference type="NCBIfam" id="NF002883">
    <property type="entry name" value="PRK03352.1"/>
    <property type="match status" value="1"/>
</dbReference>
<comment type="subunit">
    <text evidence="3 17">Monomer.</text>
</comment>
<dbReference type="CDD" id="cd03586">
    <property type="entry name" value="PolY_Pol_IV_kappa"/>
    <property type="match status" value="1"/>
</dbReference>
<dbReference type="GO" id="GO:0005829">
    <property type="term" value="C:cytosol"/>
    <property type="evidence" value="ECO:0007669"/>
    <property type="project" value="TreeGrafter"/>
</dbReference>
<keyword evidence="9 17" id="KW-0479">Metal-binding</keyword>
<feature type="active site" evidence="17">
    <location>
        <position position="108"/>
    </location>
</feature>
<dbReference type="EC" id="2.7.7.7" evidence="17"/>
<dbReference type="Gene3D" id="3.30.70.270">
    <property type="match status" value="1"/>
</dbReference>
<dbReference type="PANTHER" id="PTHR11076">
    <property type="entry name" value="DNA REPAIR POLYMERASE UMUC / TRANSFERASE FAMILY MEMBER"/>
    <property type="match status" value="1"/>
</dbReference>
<evidence type="ECO:0000313" key="19">
    <source>
        <dbReference type="EMBL" id="TVT38715.1"/>
    </source>
</evidence>
<keyword evidence="4 17" id="KW-0515">Mutator protein</keyword>
<dbReference type="InterPro" id="IPR050116">
    <property type="entry name" value="DNA_polymerase-Y"/>
</dbReference>
<evidence type="ECO:0000256" key="11">
    <source>
        <dbReference type="ARBA" id="ARBA00022842"/>
    </source>
</evidence>
<dbReference type="InterPro" id="IPR001126">
    <property type="entry name" value="UmuC"/>
</dbReference>
<feature type="binding site" evidence="17">
    <location>
        <position position="107"/>
    </location>
    <ligand>
        <name>Mg(2+)</name>
        <dbReference type="ChEBI" id="CHEBI:18420"/>
    </ligand>
</feature>
<dbReference type="GO" id="GO:0000287">
    <property type="term" value="F:magnesium ion binding"/>
    <property type="evidence" value="ECO:0007669"/>
    <property type="project" value="UniProtKB-UniRule"/>
</dbReference>
<feature type="binding site" evidence="17">
    <location>
        <position position="10"/>
    </location>
    <ligand>
        <name>Mg(2+)</name>
        <dbReference type="ChEBI" id="CHEBI:18420"/>
    </ligand>
</feature>
<dbReference type="Gene3D" id="3.40.1170.60">
    <property type="match status" value="1"/>
</dbReference>
<evidence type="ECO:0000256" key="13">
    <source>
        <dbReference type="ARBA" id="ARBA00023125"/>
    </source>
</evidence>
<dbReference type="InterPro" id="IPR043502">
    <property type="entry name" value="DNA/RNA_pol_sf"/>
</dbReference>
<dbReference type="PROSITE" id="PS50173">
    <property type="entry name" value="UMUC"/>
    <property type="match status" value="1"/>
</dbReference>
<dbReference type="GO" id="GO:0003887">
    <property type="term" value="F:DNA-directed DNA polymerase activity"/>
    <property type="evidence" value="ECO:0007669"/>
    <property type="project" value="UniProtKB-UniRule"/>
</dbReference>
<dbReference type="Pfam" id="PF11799">
    <property type="entry name" value="IMS_C"/>
    <property type="match status" value="1"/>
</dbReference>
<dbReference type="GO" id="GO:0009432">
    <property type="term" value="P:SOS response"/>
    <property type="evidence" value="ECO:0007669"/>
    <property type="project" value="TreeGrafter"/>
</dbReference>
<dbReference type="GO" id="GO:0006281">
    <property type="term" value="P:DNA repair"/>
    <property type="evidence" value="ECO:0007669"/>
    <property type="project" value="UniProtKB-UniRule"/>
</dbReference>
<comment type="caution">
    <text evidence="19">The sequence shown here is derived from an EMBL/GenBank/DDBJ whole genome shotgun (WGS) entry which is preliminary data.</text>
</comment>
<evidence type="ECO:0000256" key="2">
    <source>
        <dbReference type="ARBA" id="ARBA00010945"/>
    </source>
</evidence>
<feature type="site" description="Substrate discrimination" evidence="17">
    <location>
        <position position="15"/>
    </location>
</feature>
<evidence type="ECO:0000256" key="5">
    <source>
        <dbReference type="ARBA" id="ARBA00022490"/>
    </source>
</evidence>
<reference evidence="19 20" key="1">
    <citation type="submission" date="2019-07" db="EMBL/GenBank/DDBJ databases">
        <authorList>
            <person name="Duangmal K."/>
            <person name="Teo W.F.A."/>
        </authorList>
    </citation>
    <scope>NUCLEOTIDE SEQUENCE [LARGE SCALE GENOMIC DNA]</scope>
    <source>
        <strain evidence="19 20">TBRC 6029</strain>
    </source>
</reference>
<dbReference type="RefSeq" id="WP_144591031.1">
    <property type="nucleotide sequence ID" value="NZ_VJWX01000285.1"/>
</dbReference>
<name>A0A558BQE9_9PSEU</name>
<keyword evidence="5 17" id="KW-0963">Cytoplasm</keyword>
<evidence type="ECO:0000256" key="3">
    <source>
        <dbReference type="ARBA" id="ARBA00011245"/>
    </source>
</evidence>
<keyword evidence="11 17" id="KW-0460">Magnesium</keyword>
<protein>
    <recommendedName>
        <fullName evidence="17">DNA polymerase IV</fullName>
        <shortName evidence="17">Pol IV</shortName>
        <ecNumber evidence="17">2.7.7.7</ecNumber>
    </recommendedName>
</protein>
<dbReference type="OrthoDB" id="9808813at2"/>
<dbReference type="FunFam" id="3.30.1490.100:FF:000004">
    <property type="entry name" value="DNA polymerase IV"/>
    <property type="match status" value="1"/>
</dbReference>
<evidence type="ECO:0000256" key="1">
    <source>
        <dbReference type="ARBA" id="ARBA00004496"/>
    </source>
</evidence>
<keyword evidence="20" id="KW-1185">Reference proteome</keyword>
<dbReference type="EMBL" id="VJWX01000285">
    <property type="protein sequence ID" value="TVT38715.1"/>
    <property type="molecule type" value="Genomic_DNA"/>
</dbReference>
<comment type="function">
    <text evidence="15 17">Poorly processive, error-prone DNA polymerase involved in untargeted mutagenesis. Copies undamaged DNA at stalled replication forks, which arise in vivo from mismatched or misaligned primer ends. These misaligned primers can be extended by PolIV. Exhibits no 3'-5' exonuclease (proofreading) activity. May be involved in translesional synthesis, in conjunction with the beta clamp from PolIII.</text>
</comment>
<evidence type="ECO:0000256" key="14">
    <source>
        <dbReference type="ARBA" id="ARBA00023204"/>
    </source>
</evidence>